<reference evidence="3" key="1">
    <citation type="journal article" date="2019" name="Int. J. Syst. Evol. Microbiol.">
        <title>The Global Catalogue of Microorganisms (GCM) 10K type strain sequencing project: providing services to taxonomists for standard genome sequencing and annotation.</title>
        <authorList>
            <consortium name="The Broad Institute Genomics Platform"/>
            <consortium name="The Broad Institute Genome Sequencing Center for Infectious Disease"/>
            <person name="Wu L."/>
            <person name="Ma J."/>
        </authorList>
    </citation>
    <scope>NUCLEOTIDE SEQUENCE [LARGE SCALE GENOMIC DNA]</scope>
    <source>
        <strain evidence="3">CGMCC 4.7638</strain>
    </source>
</reference>
<evidence type="ECO:0000313" key="2">
    <source>
        <dbReference type="EMBL" id="MFD2487778.1"/>
    </source>
</evidence>
<keyword evidence="3" id="KW-1185">Reference proteome</keyword>
<dbReference type="EMBL" id="JBHUKQ010000033">
    <property type="protein sequence ID" value="MFD2487778.1"/>
    <property type="molecule type" value="Genomic_DNA"/>
</dbReference>
<proteinExistence type="predicted"/>
<accession>A0ABW5IG74</accession>
<dbReference type="Gene3D" id="1.25.40.10">
    <property type="entry name" value="Tetratricopeptide repeat domain"/>
    <property type="match status" value="2"/>
</dbReference>
<evidence type="ECO:0008006" key="4">
    <source>
        <dbReference type="Google" id="ProtNLM"/>
    </source>
</evidence>
<dbReference type="RefSeq" id="WP_377928467.1">
    <property type="nucleotide sequence ID" value="NZ_JBHUKQ010000033.1"/>
</dbReference>
<comment type="caution">
    <text evidence="2">The sequence shown here is derived from an EMBL/GenBank/DDBJ whole genome shotgun (WGS) entry which is preliminary data.</text>
</comment>
<protein>
    <recommendedName>
        <fullName evidence="4">Tetratricopeptide repeat protein</fullName>
    </recommendedName>
</protein>
<dbReference type="Proteomes" id="UP001597542">
    <property type="component" value="Unassembled WGS sequence"/>
</dbReference>
<feature type="non-terminal residue" evidence="2">
    <location>
        <position position="1"/>
    </location>
</feature>
<dbReference type="SUPFAM" id="SSF48452">
    <property type="entry name" value="TPR-like"/>
    <property type="match status" value="1"/>
</dbReference>
<dbReference type="InterPro" id="IPR011990">
    <property type="entry name" value="TPR-like_helical_dom_sf"/>
</dbReference>
<name>A0ABW5IG74_9PSEU</name>
<gene>
    <name evidence="2" type="ORF">ACFSUT_46410</name>
</gene>
<organism evidence="2 3">
    <name type="scientific">Amycolatopsis albidoflavus</name>
    <dbReference type="NCBI Taxonomy" id="102226"/>
    <lineage>
        <taxon>Bacteria</taxon>
        <taxon>Bacillati</taxon>
        <taxon>Actinomycetota</taxon>
        <taxon>Actinomycetes</taxon>
        <taxon>Pseudonocardiales</taxon>
        <taxon>Pseudonocardiaceae</taxon>
        <taxon>Amycolatopsis</taxon>
    </lineage>
</organism>
<sequence>SPPRPRGMKPGVRSPGETSDKQAAQNLITESQQLWDAGKHKEAAEKALEGLGIAREIARIDPSYRRQLAEWLAYPSSNFLASAGRFEEAIRVGDESIALYKQLSAENPGDDELVRRMAGAAMNLAQSLGISREMMPSAADYAMKGLDILRPLAARNPAYRRQLADWALWPTPNFLASAGRFDDAIKIGDEAIRLSAQLSAENPNDDELRYQSARANLNTGVAIGLKQEMMPRAAEYAVKGLDILRPLAARNPAYRRQLADWALWPTPNFLASAGRFDEAIKVGDEAIGLSAQLSAENPNDDELRYQSARANLNTGVAIGLKQEMMPKAAEYAVKGLDILRPLAARNPAYRPQLGEWIMYPAIDFQLSVGRKPEAVHLAQEAVNIFTVLNQTDPATYGPKLAAAKKRLDELQH</sequence>
<evidence type="ECO:0000313" key="3">
    <source>
        <dbReference type="Proteomes" id="UP001597542"/>
    </source>
</evidence>
<feature type="region of interest" description="Disordered" evidence="1">
    <location>
        <begin position="1"/>
        <end position="22"/>
    </location>
</feature>
<evidence type="ECO:0000256" key="1">
    <source>
        <dbReference type="SAM" id="MobiDB-lite"/>
    </source>
</evidence>